<comment type="similarity">
    <text evidence="1 3">Belongs to the PemK/MazF family.</text>
</comment>
<comment type="caution">
    <text evidence="4">The sequence shown here is derived from an EMBL/GenBank/DDBJ whole genome shotgun (WGS) entry which is preliminary data.</text>
</comment>
<keyword evidence="5" id="KW-1185">Reference proteome</keyword>
<dbReference type="InterPro" id="IPR003477">
    <property type="entry name" value="PemK-like"/>
</dbReference>
<dbReference type="SUPFAM" id="SSF50118">
    <property type="entry name" value="Cell growth inhibitor/plasmid maintenance toxic component"/>
    <property type="match status" value="1"/>
</dbReference>
<dbReference type="RefSeq" id="WP_265264043.1">
    <property type="nucleotide sequence ID" value="NZ_JAIHOM010000032.1"/>
</dbReference>
<keyword evidence="3" id="KW-0255">Endonuclease</keyword>
<dbReference type="EMBL" id="JAIHOM010000032">
    <property type="protein sequence ID" value="MCW6036293.1"/>
    <property type="molecule type" value="Genomic_DNA"/>
</dbReference>
<accession>A0ABT3L459</accession>
<evidence type="ECO:0000313" key="5">
    <source>
        <dbReference type="Proteomes" id="UP001526426"/>
    </source>
</evidence>
<protein>
    <recommendedName>
        <fullName evidence="3">mRNA interferase</fullName>
        <ecNumber evidence="3">3.1.-.-</ecNumber>
    </recommendedName>
</protein>
<evidence type="ECO:0000256" key="2">
    <source>
        <dbReference type="ARBA" id="ARBA00022649"/>
    </source>
</evidence>
<dbReference type="PANTHER" id="PTHR33988">
    <property type="entry name" value="ENDORIBONUCLEASE MAZF-RELATED"/>
    <property type="match status" value="1"/>
</dbReference>
<dbReference type="Pfam" id="PF02452">
    <property type="entry name" value="PemK_toxin"/>
    <property type="match status" value="1"/>
</dbReference>
<gene>
    <name evidence="4" type="ORF">K4A83_08410</name>
</gene>
<proteinExistence type="inferred from homology"/>
<dbReference type="Gene3D" id="2.30.30.110">
    <property type="match status" value="1"/>
</dbReference>
<evidence type="ECO:0000256" key="3">
    <source>
        <dbReference type="PIRNR" id="PIRNR033490"/>
    </source>
</evidence>
<sequence>MINPKRGEIWLVDLNPTRGQEIQKTRPVIIISTDIFQKIPLRIIIPITTWQDKFNSRPFMIKLVANAQNKLNQDSSANVLQVRSISLERFIKKVGHISDDKLEAILVLLLICVEYKA</sequence>
<comment type="function">
    <text evidence="3">Toxic component of a type II toxin-antitoxin (TA) system.</text>
</comment>
<dbReference type="EC" id="3.1.-.-" evidence="3"/>
<reference evidence="4 5" key="1">
    <citation type="submission" date="2021-08" db="EMBL/GenBank/DDBJ databases">
        <title>Draft genome sequence of Spirulina subsalsa with high tolerance to salinity and hype-accumulation of phycocyanin.</title>
        <authorList>
            <person name="Pei H."/>
            <person name="Jiang L."/>
        </authorList>
    </citation>
    <scope>NUCLEOTIDE SEQUENCE [LARGE SCALE GENOMIC DNA]</scope>
    <source>
        <strain evidence="4 5">FACHB-351</strain>
    </source>
</reference>
<dbReference type="InterPro" id="IPR011067">
    <property type="entry name" value="Plasmid_toxin/cell-grow_inhib"/>
</dbReference>
<keyword evidence="3" id="KW-0540">Nuclease</keyword>
<dbReference type="PIRSF" id="PIRSF033490">
    <property type="entry name" value="MazF"/>
    <property type="match status" value="1"/>
</dbReference>
<evidence type="ECO:0000256" key="1">
    <source>
        <dbReference type="ARBA" id="ARBA00007521"/>
    </source>
</evidence>
<dbReference type="Proteomes" id="UP001526426">
    <property type="component" value="Unassembled WGS sequence"/>
</dbReference>
<keyword evidence="3" id="KW-0378">Hydrolase</keyword>
<name>A0ABT3L459_9CYAN</name>
<organism evidence="4 5">
    <name type="scientific">Spirulina subsalsa FACHB-351</name>
    <dbReference type="NCBI Taxonomy" id="234711"/>
    <lineage>
        <taxon>Bacteria</taxon>
        <taxon>Bacillati</taxon>
        <taxon>Cyanobacteriota</taxon>
        <taxon>Cyanophyceae</taxon>
        <taxon>Spirulinales</taxon>
        <taxon>Spirulinaceae</taxon>
        <taxon>Spirulina</taxon>
    </lineage>
</organism>
<evidence type="ECO:0000313" key="4">
    <source>
        <dbReference type="EMBL" id="MCW6036293.1"/>
    </source>
</evidence>
<keyword evidence="2" id="KW-1277">Toxin-antitoxin system</keyword>